<keyword evidence="3" id="KW-0482">Metalloprotease</keyword>
<dbReference type="Pfam" id="PF16313">
    <property type="entry name" value="DUF4953"/>
    <property type="match status" value="1"/>
</dbReference>
<evidence type="ECO:0000313" key="4">
    <source>
        <dbReference type="Proteomes" id="UP000643207"/>
    </source>
</evidence>
<reference evidence="3 4" key="1">
    <citation type="submission" date="2021-01" db="EMBL/GenBank/DDBJ databases">
        <title>Piscinibacter sp. Jin2 Genome sequencing and assembly.</title>
        <authorList>
            <person name="Kim I."/>
        </authorList>
    </citation>
    <scope>NUCLEOTIDE SEQUENCE [LARGE SCALE GENOMIC DNA]</scope>
    <source>
        <strain evidence="3 4">Jin2</strain>
    </source>
</reference>
<sequence length="901" mass="96303">MLTGCASLPAGPAGAVDAPQAAGAAGAVGAAAPAAAASAPGAPTLARAGAEAPAAGAPPAFAVVSRGAETLPGLLTVWRKDERHWIELRPEDFERQFFLSPKIATGIGSAGVYGGLMASSSGQSVGRPQIVQFRKVGNLVQLLALNSAFIAPGEGVAAKAALQAGYSPSLIASAALASSPHSERKSVLVDLGLLFQGDLAGIGAALQRSYRQSYAHDTRNSALVRLRNAEGLLAFEMRNHYAASSLASPGAPGAPAPSLPPTLPELRSLFVTLHYSLTPLPAEPLRPRRADARIGHFVTTVHDVADELPRSPKRRHVNRWRLEKQDPQAAMSPPKKPITFWIDRSVPLRYRDSLRAGILEWNKAFAAIGFQDAIRVEQQPDDAAFDTLDGDKASVRWMSNAEASFGAIGPSHVDPRSGEILDADIAFESLSSRALRTLRSQLLGPTAAASEGSDHAGHDPAMCQHGDHAAEQLGYALDLLSSRGDLDPDSPEAEAFVQAYLKDVAMHEVGHALGLRHNFRASTIYTEAQLADPAFTAVHGQTGSVMEYAPVHLAPAGQPQPEPFQSTLGPYDYWAVEYAYKPLAPEEEEAELQRIAARSAEPQLAFATDEDNAVGLDPEAQVFDLGADPIVHARKRFALARELIQRQGQRALRSDQDYSVLRRSVAYALRDMGRVSTVLLRQIGGVRTLRDHPGSGRDPLQPLPAATQREALGLLIQQVLAPDALQLAPALLRRMAPDFAERQDALRLGGPVTTDYPLTAAVLDLQRGVLAPVYSDALASRLLDAHEKLDAGQERLGLAELYQRIGRAVWGDLDGTADLPPLRRELQRDQVNRLAGLLLRPASLSRADARSLLRQEALGLRQAVEARLARPGLGAEARAHLQDTLETLRQALDATTLRAGG</sequence>
<dbReference type="PANTHER" id="PTHR38478">
    <property type="entry name" value="PEPTIDASE M1A AND M12B"/>
    <property type="match status" value="1"/>
</dbReference>
<dbReference type="CDD" id="cd04276">
    <property type="entry name" value="ZnMc_MMP_like_2"/>
    <property type="match status" value="1"/>
</dbReference>
<keyword evidence="3" id="KW-0645">Protease</keyword>
<keyword evidence="3" id="KW-0378">Hydrolase</keyword>
<dbReference type="SUPFAM" id="SSF55486">
    <property type="entry name" value="Metalloproteases ('zincins'), catalytic domain"/>
    <property type="match status" value="1"/>
</dbReference>
<dbReference type="Proteomes" id="UP000643207">
    <property type="component" value="Unassembled WGS sequence"/>
</dbReference>
<proteinExistence type="predicted"/>
<evidence type="ECO:0000259" key="1">
    <source>
        <dbReference type="Pfam" id="PF16313"/>
    </source>
</evidence>
<dbReference type="InterPro" id="IPR024079">
    <property type="entry name" value="MetalloPept_cat_dom_sf"/>
</dbReference>
<dbReference type="PANTHER" id="PTHR38478:SF1">
    <property type="entry name" value="ZINC DEPENDENT METALLOPROTEASE DOMAIN LIPOPROTEIN"/>
    <property type="match status" value="1"/>
</dbReference>
<dbReference type="InterPro" id="IPR034032">
    <property type="entry name" value="Zn_MMP-like_bac"/>
</dbReference>
<dbReference type="AlphaFoldDB" id="A0A9X1BNF7"/>
<keyword evidence="4" id="KW-1185">Reference proteome</keyword>
<dbReference type="EMBL" id="JAERRA010000001">
    <property type="protein sequence ID" value="MBL0719835.1"/>
    <property type="molecule type" value="Genomic_DNA"/>
</dbReference>
<evidence type="ECO:0000259" key="2">
    <source>
        <dbReference type="Pfam" id="PF17148"/>
    </source>
</evidence>
<feature type="domain" description="DUF5117" evidence="2">
    <location>
        <begin position="122"/>
        <end position="324"/>
    </location>
</feature>
<accession>A0A9X1BNF7</accession>
<name>A0A9X1BNF7_9BURK</name>
<dbReference type="InterPro" id="IPR033413">
    <property type="entry name" value="DUF5117"/>
</dbReference>
<evidence type="ECO:0000313" key="3">
    <source>
        <dbReference type="EMBL" id="MBL0719835.1"/>
    </source>
</evidence>
<dbReference type="InterPro" id="IPR032534">
    <property type="entry name" value="EcxA_zinc-bd"/>
</dbReference>
<protein>
    <submittedName>
        <fullName evidence="3">Zinc-dependent metalloprotease</fullName>
    </submittedName>
</protein>
<organism evidence="3 4">
    <name type="scientific">Aquariibacter lacus</name>
    <dbReference type="NCBI Taxonomy" id="2801332"/>
    <lineage>
        <taxon>Bacteria</taxon>
        <taxon>Pseudomonadati</taxon>
        <taxon>Pseudomonadota</taxon>
        <taxon>Betaproteobacteria</taxon>
        <taxon>Burkholderiales</taxon>
        <taxon>Sphaerotilaceae</taxon>
        <taxon>Aquariibacter</taxon>
    </lineage>
</organism>
<gene>
    <name evidence="3" type="ORF">JI742_08030</name>
</gene>
<dbReference type="Pfam" id="PF17148">
    <property type="entry name" value="DUF5117"/>
    <property type="match status" value="1"/>
</dbReference>
<dbReference type="Gene3D" id="3.40.390.10">
    <property type="entry name" value="Collagenase (Catalytic Domain)"/>
    <property type="match status" value="1"/>
</dbReference>
<feature type="domain" description="EcxA zinc-binding" evidence="1">
    <location>
        <begin position="491"/>
        <end position="814"/>
    </location>
</feature>
<dbReference type="GO" id="GO:0008237">
    <property type="term" value="F:metallopeptidase activity"/>
    <property type="evidence" value="ECO:0007669"/>
    <property type="project" value="UniProtKB-KW"/>
</dbReference>
<comment type="caution">
    <text evidence="3">The sequence shown here is derived from an EMBL/GenBank/DDBJ whole genome shotgun (WGS) entry which is preliminary data.</text>
</comment>